<accession>S0EF57</accession>
<keyword evidence="3" id="KW-1185">Reference proteome</keyword>
<sequence>MDGLSVAASCIAMIQAADQTYKIISQFLKDLVLNGCNFVDRDLTNITKRDIHEIVSSCLAVASDIDDVLSGHQGKLVSLSWATRGKRKVATSKVLLETNRRALSLAVDNITLATAQNIKQDTANILGDTTHMRGDIHDLVSRIRNLEVMVADKDPDDPRKYVLMRYLNDLSSVAKSFSSITIEIQKLTRIKSLLEDIASLDTSRKTSPDANTNKNEPKFSALPKPGSISEAITDQKLPIEPTDSLKKSQIEILTTDASLLLARIKTTTGEPGRLLLPVYHEQDEIAIAGLVPGSSTRVLAIRFPSNAHPEDVIITGQELSCSGSDAQKLPHRLREKQAYTYRRVCSDGKGIISEDRWLIQTKAIDAYGEFIRQIYSMRAIQLVPEWPQQLNVFLPNFDQWLRMRKGKGEDNRKSRIYFETFELE</sequence>
<reference evidence="3" key="1">
    <citation type="journal article" date="2013" name="PLoS Pathog.">
        <title>Deciphering the cryptic genome: genome-wide analyses of the rice pathogen Fusarium fujikuroi reveal complex regulation of secondary metabolism and novel metabolites.</title>
        <authorList>
            <person name="Wiemann P."/>
            <person name="Sieber C.M."/>
            <person name="von Bargen K.W."/>
            <person name="Studt L."/>
            <person name="Niehaus E.M."/>
            <person name="Espino J.J."/>
            <person name="Huss K."/>
            <person name="Michielse C.B."/>
            <person name="Albermann S."/>
            <person name="Wagner D."/>
            <person name="Bergner S.V."/>
            <person name="Connolly L.R."/>
            <person name="Fischer A."/>
            <person name="Reuter G."/>
            <person name="Kleigrewe K."/>
            <person name="Bald T."/>
            <person name="Wingfield B.D."/>
            <person name="Ophir R."/>
            <person name="Freeman S."/>
            <person name="Hippler M."/>
            <person name="Smith K.M."/>
            <person name="Brown D.W."/>
            <person name="Proctor R.H."/>
            <person name="Munsterkotter M."/>
            <person name="Freitag M."/>
            <person name="Humpf H.U."/>
            <person name="Guldener U."/>
            <person name="Tudzynski B."/>
        </authorList>
    </citation>
    <scope>NUCLEOTIDE SEQUENCE [LARGE SCALE GENOMIC DNA]</scope>
    <source>
        <strain evidence="3">CBS 195.34 / IMI 58289 / NRRL A-6831</strain>
    </source>
</reference>
<evidence type="ECO:0000313" key="2">
    <source>
        <dbReference type="EMBL" id="CCT72487.1"/>
    </source>
</evidence>
<gene>
    <name evidence="2" type="ORF">FFUJ_12362</name>
</gene>
<protein>
    <recommendedName>
        <fullName evidence="4">Fungal N-terminal domain-containing protein</fullName>
    </recommendedName>
</protein>
<dbReference type="AlphaFoldDB" id="S0EF57"/>
<dbReference type="EMBL" id="HF679030">
    <property type="protein sequence ID" value="CCT72487.1"/>
    <property type="molecule type" value="Genomic_DNA"/>
</dbReference>
<evidence type="ECO:0008006" key="4">
    <source>
        <dbReference type="Google" id="ProtNLM"/>
    </source>
</evidence>
<feature type="region of interest" description="Disordered" evidence="1">
    <location>
        <begin position="203"/>
        <end position="225"/>
    </location>
</feature>
<dbReference type="VEuPathDB" id="FungiDB:FFUJ_12362"/>
<evidence type="ECO:0000313" key="3">
    <source>
        <dbReference type="Proteomes" id="UP000016800"/>
    </source>
</evidence>
<dbReference type="STRING" id="1279085.S0EF57"/>
<dbReference type="GeneID" id="35405818"/>
<dbReference type="RefSeq" id="XP_023434565.1">
    <property type="nucleotide sequence ID" value="XM_023581959.1"/>
</dbReference>
<dbReference type="HOGENOM" id="CLU_647321_0_0_1"/>
<proteinExistence type="predicted"/>
<evidence type="ECO:0000256" key="1">
    <source>
        <dbReference type="SAM" id="MobiDB-lite"/>
    </source>
</evidence>
<organism evidence="2 3">
    <name type="scientific">Gibberella fujikuroi (strain CBS 195.34 / IMI 58289 / NRRL A-6831)</name>
    <name type="common">Bakanae and foot rot disease fungus</name>
    <name type="synonym">Fusarium fujikuroi</name>
    <dbReference type="NCBI Taxonomy" id="1279085"/>
    <lineage>
        <taxon>Eukaryota</taxon>
        <taxon>Fungi</taxon>
        <taxon>Dikarya</taxon>
        <taxon>Ascomycota</taxon>
        <taxon>Pezizomycotina</taxon>
        <taxon>Sordariomycetes</taxon>
        <taxon>Hypocreomycetidae</taxon>
        <taxon>Hypocreales</taxon>
        <taxon>Nectriaceae</taxon>
        <taxon>Fusarium</taxon>
        <taxon>Fusarium fujikuroi species complex</taxon>
    </lineage>
</organism>
<name>S0EF57_GIBF5</name>
<dbReference type="Proteomes" id="UP000016800">
    <property type="component" value="Chromosome VIII"/>
</dbReference>